<evidence type="ECO:0000313" key="2">
    <source>
        <dbReference type="EMBL" id="POG09718.1"/>
    </source>
</evidence>
<keyword evidence="1" id="KW-0472">Membrane</keyword>
<feature type="transmembrane region" description="Helical" evidence="1">
    <location>
        <begin position="43"/>
        <end position="66"/>
    </location>
</feature>
<keyword evidence="1" id="KW-0812">Transmembrane</keyword>
<dbReference type="EMBL" id="MINH01000019">
    <property type="protein sequence ID" value="POG09718.1"/>
    <property type="molecule type" value="Genomic_DNA"/>
</dbReference>
<gene>
    <name evidence="2" type="ORF">BGP84_08245</name>
</gene>
<sequence>MFGVLTYDAYHLALYLLTALAWGALGFGFLLRSADAQALYKCCAMFGLALAINAAVLVLDIFRVIPHHEVELILLGFGMALPSALFLTYKAVLVLSKISLKKL</sequence>
<evidence type="ECO:0000256" key="1">
    <source>
        <dbReference type="SAM" id="Phobius"/>
    </source>
</evidence>
<protein>
    <submittedName>
        <fullName evidence="2">Uncharacterized protein</fullName>
    </submittedName>
</protein>
<name>A0A2S3X3L9_PSEPU</name>
<comment type="caution">
    <text evidence="2">The sequence shown here is derived from an EMBL/GenBank/DDBJ whole genome shotgun (WGS) entry which is preliminary data.</text>
</comment>
<proteinExistence type="predicted"/>
<reference evidence="2 3" key="1">
    <citation type="submission" date="2016-08" db="EMBL/GenBank/DDBJ databases">
        <authorList>
            <person name="Seilhamer J.J."/>
        </authorList>
    </citation>
    <scope>NUCLEOTIDE SEQUENCE [LARGE SCALE GENOMIC DNA]</scope>
    <source>
        <strain evidence="2 3">KH-21-114</strain>
    </source>
</reference>
<dbReference type="RefSeq" id="WP_103446548.1">
    <property type="nucleotide sequence ID" value="NZ_MINH01000019.1"/>
</dbReference>
<keyword evidence="1" id="KW-1133">Transmembrane helix</keyword>
<evidence type="ECO:0000313" key="3">
    <source>
        <dbReference type="Proteomes" id="UP000237230"/>
    </source>
</evidence>
<feature type="transmembrane region" description="Helical" evidence="1">
    <location>
        <begin position="12"/>
        <end position="31"/>
    </location>
</feature>
<organism evidence="2 3">
    <name type="scientific">Pseudomonas putida</name>
    <name type="common">Arthrobacter siderocapsulatus</name>
    <dbReference type="NCBI Taxonomy" id="303"/>
    <lineage>
        <taxon>Bacteria</taxon>
        <taxon>Pseudomonadati</taxon>
        <taxon>Pseudomonadota</taxon>
        <taxon>Gammaproteobacteria</taxon>
        <taxon>Pseudomonadales</taxon>
        <taxon>Pseudomonadaceae</taxon>
        <taxon>Pseudomonas</taxon>
    </lineage>
</organism>
<accession>A0A2S3X3L9</accession>
<dbReference type="Proteomes" id="UP000237230">
    <property type="component" value="Unassembled WGS sequence"/>
</dbReference>
<dbReference type="OrthoDB" id="7032760at2"/>
<reference evidence="2 3" key="2">
    <citation type="submission" date="2018-03" db="EMBL/GenBank/DDBJ databases">
        <title>Draft genome of Pseudomonas putida strain KH-21-114.</title>
        <authorList>
            <person name="Yoshizawa S."/>
            <person name="Khan N.H."/>
            <person name="Nishimura M."/>
            <person name="Chiura H.X."/>
            <person name="Ogura Y."/>
            <person name="Hayashi T."/>
            <person name="Kogure K."/>
        </authorList>
    </citation>
    <scope>NUCLEOTIDE SEQUENCE [LARGE SCALE GENOMIC DNA]</scope>
    <source>
        <strain evidence="2 3">KH-21-114</strain>
    </source>
</reference>
<feature type="transmembrane region" description="Helical" evidence="1">
    <location>
        <begin position="72"/>
        <end position="95"/>
    </location>
</feature>
<dbReference type="AlphaFoldDB" id="A0A2S3X3L9"/>